<proteinExistence type="predicted"/>
<comment type="caution">
    <text evidence="1">The sequence shown here is derived from an EMBL/GenBank/DDBJ whole genome shotgun (WGS) entry which is preliminary data.</text>
</comment>
<accession>A0A699IAZ2</accession>
<sequence>IKSQGSSAGLSVSCESVKPGNPRPMQFSCSWWYHTYKGILTDITSVTIRISETRIKAATSVSTVSTNGYTTIGRHKDMNEHKRTQFCMDENRFSFKNLLQHLLSFMKLKRNPRKDKEQGWKESHVLGNVCAGRKESAGSATSKRTRRVHCSNTTLRNHIIHPHCEVLKAQKNQNSEAGQTSMARDGSVFRYDPDYLREQFAGLGRMCGSDFNIMDFKGYSSSGT</sequence>
<dbReference type="AlphaFoldDB" id="A0A699IAZ2"/>
<organism evidence="1">
    <name type="scientific">Tanacetum cinerariifolium</name>
    <name type="common">Dalmatian daisy</name>
    <name type="synonym">Chrysanthemum cinerariifolium</name>
    <dbReference type="NCBI Taxonomy" id="118510"/>
    <lineage>
        <taxon>Eukaryota</taxon>
        <taxon>Viridiplantae</taxon>
        <taxon>Streptophyta</taxon>
        <taxon>Embryophyta</taxon>
        <taxon>Tracheophyta</taxon>
        <taxon>Spermatophyta</taxon>
        <taxon>Magnoliopsida</taxon>
        <taxon>eudicotyledons</taxon>
        <taxon>Gunneridae</taxon>
        <taxon>Pentapetalae</taxon>
        <taxon>asterids</taxon>
        <taxon>campanulids</taxon>
        <taxon>Asterales</taxon>
        <taxon>Asteraceae</taxon>
        <taxon>Asteroideae</taxon>
        <taxon>Anthemideae</taxon>
        <taxon>Anthemidinae</taxon>
        <taxon>Tanacetum</taxon>
    </lineage>
</organism>
<protein>
    <submittedName>
        <fullName evidence="1">Uncharacterized protein</fullName>
    </submittedName>
</protein>
<reference evidence="1" key="1">
    <citation type="journal article" date="2019" name="Sci. Rep.">
        <title>Draft genome of Tanacetum cinerariifolium, the natural source of mosquito coil.</title>
        <authorList>
            <person name="Yamashiro T."/>
            <person name="Shiraishi A."/>
            <person name="Satake H."/>
            <person name="Nakayama K."/>
        </authorList>
    </citation>
    <scope>NUCLEOTIDE SEQUENCE</scope>
</reference>
<name>A0A699IAZ2_TANCI</name>
<dbReference type="EMBL" id="BKCJ010260776">
    <property type="protein sequence ID" value="GEZ28299.1"/>
    <property type="molecule type" value="Genomic_DNA"/>
</dbReference>
<gene>
    <name evidence="1" type="ORF">Tci_500272</name>
</gene>
<feature type="non-terminal residue" evidence="1">
    <location>
        <position position="1"/>
    </location>
</feature>
<evidence type="ECO:0000313" key="1">
    <source>
        <dbReference type="EMBL" id="GEZ28299.1"/>
    </source>
</evidence>